<proteinExistence type="predicted"/>
<evidence type="ECO:0000256" key="1">
    <source>
        <dbReference type="ARBA" id="ARBA00022679"/>
    </source>
</evidence>
<dbReference type="Proteomes" id="UP000281391">
    <property type="component" value="Chromosome"/>
</dbReference>
<gene>
    <name evidence="3" type="ORF">NCTC11214_01744</name>
</gene>
<evidence type="ECO:0000313" key="3">
    <source>
        <dbReference type="EMBL" id="VDZ55427.1"/>
    </source>
</evidence>
<protein>
    <submittedName>
        <fullName evidence="3">Holo-(Acyl carrier protein) synthase 2</fullName>
    </submittedName>
</protein>
<dbReference type="GO" id="GO:0008897">
    <property type="term" value="F:holo-[acyl-carrier-protein] synthase activity"/>
    <property type="evidence" value="ECO:0007669"/>
    <property type="project" value="InterPro"/>
</dbReference>
<dbReference type="Pfam" id="PF01648">
    <property type="entry name" value="ACPS"/>
    <property type="match status" value="1"/>
</dbReference>
<dbReference type="Gene3D" id="3.90.470.20">
    <property type="entry name" value="4'-phosphopantetheinyl transferase domain"/>
    <property type="match status" value="1"/>
</dbReference>
<dbReference type="RefSeq" id="WP_004956969.1">
    <property type="nucleotide sequence ID" value="NZ_JAEKCK010000020.1"/>
</dbReference>
<dbReference type="AlphaFoldDB" id="A0A3S4DHY9"/>
<reference evidence="3 4" key="1">
    <citation type="submission" date="2018-12" db="EMBL/GenBank/DDBJ databases">
        <authorList>
            <consortium name="Pathogen Informatics"/>
        </authorList>
    </citation>
    <scope>NUCLEOTIDE SEQUENCE [LARGE SCALE GENOMIC DNA]</scope>
    <source>
        <strain evidence="3 4">NCTC11214</strain>
    </source>
</reference>
<organism evidence="3 4">
    <name type="scientific">Serratia odorifera</name>
    <dbReference type="NCBI Taxonomy" id="618"/>
    <lineage>
        <taxon>Bacteria</taxon>
        <taxon>Pseudomonadati</taxon>
        <taxon>Pseudomonadota</taxon>
        <taxon>Gammaproteobacteria</taxon>
        <taxon>Enterobacterales</taxon>
        <taxon>Yersiniaceae</taxon>
        <taxon>Serratia</taxon>
    </lineage>
</organism>
<dbReference type="InterPro" id="IPR008278">
    <property type="entry name" value="4-PPantetheinyl_Trfase_dom"/>
</dbReference>
<dbReference type="InterPro" id="IPR037143">
    <property type="entry name" value="4-PPantetheinyl_Trfase_dom_sf"/>
</dbReference>
<dbReference type="GO" id="GO:0000287">
    <property type="term" value="F:magnesium ion binding"/>
    <property type="evidence" value="ECO:0007669"/>
    <property type="project" value="InterPro"/>
</dbReference>
<sequence>MACHFARWSTTPTQLNTQRLSTELIASSATFSTKRRQRFLQGRILLAEMMFYLYGLAKLPPIATTPTGRPCFADHHLPDFSLAYAGNTVGVLLSNEGKVGLDIEVMRARVANQQKMQYQFQSASETAWIGMQDDRLEAETQLWSIRQSVLKISGLGNSGQATLSLRPFSGQLRSSVTPKVQVMSDADEYQSWSCAREPQLERLMCWHYEPRSGLERKGEISARSPTDSLRFIKLSGLPDLR</sequence>
<evidence type="ECO:0000259" key="2">
    <source>
        <dbReference type="Pfam" id="PF01648"/>
    </source>
</evidence>
<accession>A0A3S4DHY9</accession>
<evidence type="ECO:0000313" key="4">
    <source>
        <dbReference type="Proteomes" id="UP000281391"/>
    </source>
</evidence>
<dbReference type="EMBL" id="LR134117">
    <property type="protein sequence ID" value="VDZ55427.1"/>
    <property type="molecule type" value="Genomic_DNA"/>
</dbReference>
<keyword evidence="1" id="KW-0808">Transferase</keyword>
<dbReference type="SUPFAM" id="SSF56214">
    <property type="entry name" value="4'-phosphopantetheinyl transferase"/>
    <property type="match status" value="2"/>
</dbReference>
<name>A0A3S4DHY9_SEROD</name>
<feature type="domain" description="4'-phosphopantetheinyl transferase" evidence="2">
    <location>
        <begin position="99"/>
        <end position="188"/>
    </location>
</feature>
<dbReference type="KEGG" id="sof:NCTC11214_01744"/>